<evidence type="ECO:0000313" key="3">
    <source>
        <dbReference type="EMBL" id="CAL1712910.1"/>
    </source>
</evidence>
<feature type="compositionally biased region" description="Basic and acidic residues" evidence="1">
    <location>
        <begin position="341"/>
        <end position="350"/>
    </location>
</feature>
<evidence type="ECO:0000256" key="1">
    <source>
        <dbReference type="SAM" id="MobiDB-lite"/>
    </source>
</evidence>
<keyword evidence="4" id="KW-1185">Reference proteome</keyword>
<dbReference type="PROSITE" id="PS50174">
    <property type="entry name" value="G_PATCH"/>
    <property type="match status" value="1"/>
</dbReference>
<feature type="compositionally biased region" description="Basic and acidic residues" evidence="1">
    <location>
        <begin position="271"/>
        <end position="306"/>
    </location>
</feature>
<sequence length="361" mass="40375">MPIDGHAYLVSQGWTGKGTGLRHGAIAKPVTVTQKKTLSGIGKDRDDAFPFWDHVFSAAADKIKVKIQTEDDSDGIESSTPAPSFKRTSTGIISNKRPPTGIPAISGSTTPEASTSGTSTPRMSLMAAAKQEAARRMLYSMFFRGPIMRSDYEDVIVEQTVEEVIVKESVEVVSMIKERKKRSKGKEVDRGDSDIDEDATEEKKRNKSDKAEKPSREERKKLKRSRGDEEAEDAGKPKKEKKRRKEENMENEKKRSKDLLPAADSSTQENSLDHAKEKEARRANKAEKKARKEEKTRLKAQKKIEEPMLTSALPKDASTGSIELLPELVGGEVAPKKRKKRIEDPSEEKGKKKRRKERDSE</sequence>
<feature type="domain" description="G-patch" evidence="2">
    <location>
        <begin position="5"/>
        <end position="46"/>
    </location>
</feature>
<organism evidence="3 4">
    <name type="scientific">Somion occarium</name>
    <dbReference type="NCBI Taxonomy" id="3059160"/>
    <lineage>
        <taxon>Eukaryota</taxon>
        <taxon>Fungi</taxon>
        <taxon>Dikarya</taxon>
        <taxon>Basidiomycota</taxon>
        <taxon>Agaricomycotina</taxon>
        <taxon>Agaricomycetes</taxon>
        <taxon>Polyporales</taxon>
        <taxon>Cerrenaceae</taxon>
        <taxon>Somion</taxon>
    </lineage>
</organism>
<feature type="compositionally biased region" description="Basic residues" evidence="1">
    <location>
        <begin position="351"/>
        <end position="361"/>
    </location>
</feature>
<gene>
    <name evidence="3" type="ORF">GFSPODELE1_LOCUS9060</name>
</gene>
<dbReference type="EMBL" id="OZ037950">
    <property type="protein sequence ID" value="CAL1712910.1"/>
    <property type="molecule type" value="Genomic_DNA"/>
</dbReference>
<dbReference type="InterPro" id="IPR000467">
    <property type="entry name" value="G_patch_dom"/>
</dbReference>
<reference evidence="4" key="1">
    <citation type="submission" date="2024-04" db="EMBL/GenBank/DDBJ databases">
        <authorList>
            <person name="Shaw F."/>
            <person name="Minotto A."/>
        </authorList>
    </citation>
    <scope>NUCLEOTIDE SEQUENCE [LARGE SCALE GENOMIC DNA]</scope>
</reference>
<accession>A0ABP1DYM5</accession>
<feature type="compositionally biased region" description="Basic and acidic residues" evidence="1">
    <location>
        <begin position="245"/>
        <end position="258"/>
    </location>
</feature>
<protein>
    <recommendedName>
        <fullName evidence="2">G-patch domain-containing protein</fullName>
    </recommendedName>
</protein>
<feature type="compositionally biased region" description="Polar residues" evidence="1">
    <location>
        <begin position="76"/>
        <end position="93"/>
    </location>
</feature>
<feature type="region of interest" description="Disordered" evidence="1">
    <location>
        <begin position="70"/>
        <end position="123"/>
    </location>
</feature>
<feature type="compositionally biased region" description="Polar residues" evidence="1">
    <location>
        <begin position="106"/>
        <end position="122"/>
    </location>
</feature>
<dbReference type="Proteomes" id="UP001497453">
    <property type="component" value="Chromosome 7"/>
</dbReference>
<feature type="compositionally biased region" description="Basic and acidic residues" evidence="1">
    <location>
        <begin position="201"/>
        <end position="237"/>
    </location>
</feature>
<name>A0ABP1DYM5_9APHY</name>
<evidence type="ECO:0000313" key="4">
    <source>
        <dbReference type="Proteomes" id="UP001497453"/>
    </source>
</evidence>
<evidence type="ECO:0000259" key="2">
    <source>
        <dbReference type="PROSITE" id="PS50174"/>
    </source>
</evidence>
<proteinExistence type="predicted"/>
<feature type="region of interest" description="Disordered" evidence="1">
    <location>
        <begin position="177"/>
        <end position="361"/>
    </location>
</feature>